<dbReference type="OrthoDB" id="8178339at2759"/>
<dbReference type="SUPFAM" id="SSF47565">
    <property type="entry name" value="Insect pheromone/odorant-binding proteins"/>
    <property type="match status" value="2"/>
</dbReference>
<dbReference type="Pfam" id="PF01395">
    <property type="entry name" value="PBP_GOBP"/>
    <property type="match status" value="2"/>
</dbReference>
<evidence type="ECO:0000313" key="3">
    <source>
        <dbReference type="Proteomes" id="UP000504629"/>
    </source>
</evidence>
<keyword evidence="3" id="KW-1185">Reference proteome</keyword>
<dbReference type="InterPro" id="IPR036728">
    <property type="entry name" value="PBP_GOBP_sf"/>
</dbReference>
<keyword evidence="1 2" id="KW-0732">Signal</keyword>
<dbReference type="PANTHER" id="PTHR11857">
    <property type="entry name" value="ODORANT BINDING PROTEIN-RELATED"/>
    <property type="match status" value="1"/>
</dbReference>
<dbReference type="InterPro" id="IPR006170">
    <property type="entry name" value="PBP/GOBP"/>
</dbReference>
<dbReference type="GO" id="GO:0005615">
    <property type="term" value="C:extracellular space"/>
    <property type="evidence" value="ECO:0007669"/>
    <property type="project" value="TreeGrafter"/>
</dbReference>
<dbReference type="AlphaFoldDB" id="A0A6J2JXQ5"/>
<accession>A0A6J2JXQ5</accession>
<dbReference type="GeneID" id="114246361"/>
<sequence>MYTNFILIFYFGISIYDVRASSLDDLKMVYENVIKECVGDYPITAADLELIKARQIPNDDIKCVFACAYKKTGMMTEEGMLSVEGIKDMSQKYLSDNPEQLRKSKEFAEACSSVNDQQVSDGTKGCERAALIFKCSTEKITNAVTEEELKIEFTKLVMKCTKDHPVDMSELMQLQQLIAPKKTESKCLLACAYKLNGVMTSQGLYNLEHAYKIAEMSKNGDEKRLENGKKVADICVKVNDVEVSDGEKGCERAALIFKCTLENAPKFGFKV</sequence>
<proteinExistence type="predicted"/>
<dbReference type="SMART" id="SM00708">
    <property type="entry name" value="PhBP"/>
    <property type="match status" value="2"/>
</dbReference>
<dbReference type="Proteomes" id="UP000504629">
    <property type="component" value="Unplaced"/>
</dbReference>
<dbReference type="RefSeq" id="XP_028034646.1">
    <property type="nucleotide sequence ID" value="XM_028178845.1"/>
</dbReference>
<feature type="signal peptide" evidence="2">
    <location>
        <begin position="1"/>
        <end position="20"/>
    </location>
</feature>
<reference evidence="4" key="1">
    <citation type="submission" date="2025-08" db="UniProtKB">
        <authorList>
            <consortium name="RefSeq"/>
        </authorList>
    </citation>
    <scope>IDENTIFICATION</scope>
    <source>
        <tissue evidence="4">Silk gland</tissue>
    </source>
</reference>
<evidence type="ECO:0000256" key="2">
    <source>
        <dbReference type="SAM" id="SignalP"/>
    </source>
</evidence>
<gene>
    <name evidence="4" type="primary">LOC114246361</name>
</gene>
<dbReference type="Gene3D" id="1.10.238.20">
    <property type="entry name" value="Pheromone/general odorant binding protein domain"/>
    <property type="match status" value="2"/>
</dbReference>
<feature type="chain" id="PRO_5027097678" evidence="2">
    <location>
        <begin position="21"/>
        <end position="271"/>
    </location>
</feature>
<evidence type="ECO:0000256" key="1">
    <source>
        <dbReference type="ARBA" id="ARBA00022729"/>
    </source>
</evidence>
<organism evidence="3 4">
    <name type="scientific">Bombyx mandarina</name>
    <name type="common">Wild silk moth</name>
    <name type="synonym">Wild silkworm</name>
    <dbReference type="NCBI Taxonomy" id="7092"/>
    <lineage>
        <taxon>Eukaryota</taxon>
        <taxon>Metazoa</taxon>
        <taxon>Ecdysozoa</taxon>
        <taxon>Arthropoda</taxon>
        <taxon>Hexapoda</taxon>
        <taxon>Insecta</taxon>
        <taxon>Pterygota</taxon>
        <taxon>Neoptera</taxon>
        <taxon>Endopterygota</taxon>
        <taxon>Lepidoptera</taxon>
        <taxon>Glossata</taxon>
        <taxon>Ditrysia</taxon>
        <taxon>Bombycoidea</taxon>
        <taxon>Bombycidae</taxon>
        <taxon>Bombycinae</taxon>
        <taxon>Bombyx</taxon>
    </lineage>
</organism>
<dbReference type="GO" id="GO:0007608">
    <property type="term" value="P:sensory perception of smell"/>
    <property type="evidence" value="ECO:0007669"/>
    <property type="project" value="TreeGrafter"/>
</dbReference>
<dbReference type="CTD" id="100164362"/>
<dbReference type="CDD" id="cd23992">
    <property type="entry name" value="PBP_GOBP"/>
    <property type="match status" value="2"/>
</dbReference>
<dbReference type="GO" id="GO:0005549">
    <property type="term" value="F:odorant binding"/>
    <property type="evidence" value="ECO:0007669"/>
    <property type="project" value="InterPro"/>
</dbReference>
<name>A0A6J2JXQ5_BOMMA</name>
<protein>
    <submittedName>
        <fullName evidence="4">Uncharacterized protein LOC114246361</fullName>
    </submittedName>
</protein>
<evidence type="ECO:0000313" key="4">
    <source>
        <dbReference type="RefSeq" id="XP_028034646.1"/>
    </source>
</evidence>
<dbReference type="KEGG" id="bman:114246361"/>